<evidence type="ECO:0000313" key="1">
    <source>
        <dbReference type="EMBL" id="RBO92745.1"/>
    </source>
</evidence>
<protein>
    <recommendedName>
        <fullName evidence="3">DSBA-like thioredoxin domain-containing protein</fullName>
    </recommendedName>
</protein>
<dbReference type="OrthoDB" id="4125991at2"/>
<proteinExistence type="predicted"/>
<comment type="caution">
    <text evidence="1">The sequence shown here is derived from an EMBL/GenBank/DDBJ whole genome shotgun (WGS) entry which is preliminary data.</text>
</comment>
<sequence length="210" mass="23433">MVHRVELFVDPACPYTWIAYRWLSEEVHQRRPIALRLRLMSLHLLNTAPAPDYRAQLAVADRLTHLAAGIRAAHGEATFTRFYREFGRTFFTPAHTDIVIAAREDQRPWATQLTTAVDAALHTIGLEPPADITAADATLRAEHAEAIAAVGTDVGTPVLRIDGAACFGPVLSAVPRGRDALDLFDGVRLLTAHRHFFELKRTRLRELSFH</sequence>
<name>A0A366DS68_9NOCA</name>
<gene>
    <name evidence="1" type="ORF">DFR74_103390</name>
</gene>
<accession>A0A366DS68</accession>
<dbReference type="STRING" id="1210090.GCA_001613185_02610"/>
<organism evidence="1 2">
    <name type="scientific">Nocardia puris</name>
    <dbReference type="NCBI Taxonomy" id="208602"/>
    <lineage>
        <taxon>Bacteria</taxon>
        <taxon>Bacillati</taxon>
        <taxon>Actinomycetota</taxon>
        <taxon>Actinomycetes</taxon>
        <taxon>Mycobacteriales</taxon>
        <taxon>Nocardiaceae</taxon>
        <taxon>Nocardia</taxon>
    </lineage>
</organism>
<dbReference type="InterPro" id="IPR036249">
    <property type="entry name" value="Thioredoxin-like_sf"/>
</dbReference>
<dbReference type="SUPFAM" id="SSF52833">
    <property type="entry name" value="Thioredoxin-like"/>
    <property type="match status" value="1"/>
</dbReference>
<evidence type="ECO:0000313" key="2">
    <source>
        <dbReference type="Proteomes" id="UP000252586"/>
    </source>
</evidence>
<reference evidence="1 2" key="1">
    <citation type="submission" date="2018-06" db="EMBL/GenBank/DDBJ databases">
        <title>Genomic Encyclopedia of Type Strains, Phase IV (KMG-IV): sequencing the most valuable type-strain genomes for metagenomic binning, comparative biology and taxonomic classification.</title>
        <authorList>
            <person name="Goeker M."/>
        </authorList>
    </citation>
    <scope>NUCLEOTIDE SEQUENCE [LARGE SCALE GENOMIC DNA]</scope>
    <source>
        <strain evidence="1 2">DSM 44599</strain>
    </source>
</reference>
<dbReference type="Pfam" id="PF22234">
    <property type="entry name" value="Rv2466c-like"/>
    <property type="match status" value="1"/>
</dbReference>
<keyword evidence="2" id="KW-1185">Reference proteome</keyword>
<evidence type="ECO:0008006" key="3">
    <source>
        <dbReference type="Google" id="ProtNLM"/>
    </source>
</evidence>
<dbReference type="EMBL" id="QNRE01000003">
    <property type="protein sequence ID" value="RBO92745.1"/>
    <property type="molecule type" value="Genomic_DNA"/>
</dbReference>
<dbReference type="RefSeq" id="WP_067508276.1">
    <property type="nucleotide sequence ID" value="NZ_CP107943.1"/>
</dbReference>
<dbReference type="AlphaFoldDB" id="A0A366DS68"/>
<dbReference type="InterPro" id="IPR053977">
    <property type="entry name" value="Rv2466c-like"/>
</dbReference>
<dbReference type="Proteomes" id="UP000252586">
    <property type="component" value="Unassembled WGS sequence"/>
</dbReference>
<dbReference type="Gene3D" id="3.40.30.10">
    <property type="entry name" value="Glutaredoxin"/>
    <property type="match status" value="1"/>
</dbReference>